<feature type="compositionally biased region" description="Pro residues" evidence="14">
    <location>
        <begin position="582"/>
        <end position="593"/>
    </location>
</feature>
<feature type="compositionally biased region" description="Basic and acidic residues" evidence="14">
    <location>
        <begin position="839"/>
        <end position="863"/>
    </location>
</feature>
<evidence type="ECO:0000256" key="1">
    <source>
        <dbReference type="ARBA" id="ARBA00004123"/>
    </source>
</evidence>
<keyword evidence="8" id="KW-0509">mRNA transport</keyword>
<organism evidence="16 17">
    <name type="scientific">Collichthys lucidus</name>
    <name type="common">Big head croaker</name>
    <name type="synonym">Sciaena lucida</name>
    <dbReference type="NCBI Taxonomy" id="240159"/>
    <lineage>
        <taxon>Eukaryota</taxon>
        <taxon>Metazoa</taxon>
        <taxon>Chordata</taxon>
        <taxon>Craniata</taxon>
        <taxon>Vertebrata</taxon>
        <taxon>Euteleostomi</taxon>
        <taxon>Actinopterygii</taxon>
        <taxon>Neopterygii</taxon>
        <taxon>Teleostei</taxon>
        <taxon>Neoteleostei</taxon>
        <taxon>Acanthomorphata</taxon>
        <taxon>Eupercaria</taxon>
        <taxon>Sciaenidae</taxon>
        <taxon>Collichthys</taxon>
    </lineage>
</organism>
<dbReference type="GO" id="GO:0035145">
    <property type="term" value="C:exon-exon junction complex"/>
    <property type="evidence" value="ECO:0007669"/>
    <property type="project" value="InterPro"/>
</dbReference>
<evidence type="ECO:0000256" key="2">
    <source>
        <dbReference type="ARBA" id="ARBA00004496"/>
    </source>
</evidence>
<evidence type="ECO:0000256" key="10">
    <source>
        <dbReference type="ARBA" id="ARBA00022884"/>
    </source>
</evidence>
<evidence type="ECO:0000256" key="7">
    <source>
        <dbReference type="ARBA" id="ARBA00022664"/>
    </source>
</evidence>
<keyword evidence="9" id="KW-0810">Translation regulation</keyword>
<evidence type="ECO:0000256" key="6">
    <source>
        <dbReference type="ARBA" id="ARBA00022490"/>
    </source>
</evidence>
<dbReference type="GO" id="GO:0045944">
    <property type="term" value="P:positive regulation of transcription by RNA polymerase II"/>
    <property type="evidence" value="ECO:0007669"/>
    <property type="project" value="TreeGrafter"/>
</dbReference>
<evidence type="ECO:0000313" key="17">
    <source>
        <dbReference type="Proteomes" id="UP000298787"/>
    </source>
</evidence>
<reference evidence="16 17" key="1">
    <citation type="submission" date="2019-01" db="EMBL/GenBank/DDBJ databases">
        <title>Genome Assembly of Collichthys lucidus.</title>
        <authorList>
            <person name="Cai M."/>
            <person name="Xiao S."/>
        </authorList>
    </citation>
    <scope>NUCLEOTIDE SEQUENCE [LARGE SCALE GENOMIC DNA]</scope>
    <source>
        <strain evidence="16">JT15FE1705JMU</strain>
        <tissue evidence="16">Muscle</tissue>
    </source>
</reference>
<evidence type="ECO:0000256" key="9">
    <source>
        <dbReference type="ARBA" id="ARBA00022845"/>
    </source>
</evidence>
<evidence type="ECO:0000256" key="4">
    <source>
        <dbReference type="ARBA" id="ARBA00009548"/>
    </source>
</evidence>
<evidence type="ECO:0000256" key="13">
    <source>
        <dbReference type="ARBA" id="ARBA00023242"/>
    </source>
</evidence>
<feature type="region of interest" description="Disordered" evidence="14">
    <location>
        <begin position="781"/>
        <end position="919"/>
    </location>
</feature>
<dbReference type="Pfam" id="PF09405">
    <property type="entry name" value="Btz"/>
    <property type="match status" value="1"/>
</dbReference>
<dbReference type="PANTHER" id="PTHR15268:SF16">
    <property type="entry name" value="THYROID HORMONE RECEPTOR-ASSOCIATED PROTEIN 3"/>
    <property type="match status" value="1"/>
</dbReference>
<dbReference type="GO" id="GO:0000184">
    <property type="term" value="P:nuclear-transcribed mRNA catabolic process, nonsense-mediated decay"/>
    <property type="evidence" value="ECO:0007669"/>
    <property type="project" value="UniProtKB-KW"/>
</dbReference>
<dbReference type="AlphaFoldDB" id="A0A4U5V4E1"/>
<dbReference type="GO" id="GO:0016592">
    <property type="term" value="C:mediator complex"/>
    <property type="evidence" value="ECO:0007669"/>
    <property type="project" value="TreeGrafter"/>
</dbReference>
<feature type="region of interest" description="Disordered" evidence="14">
    <location>
        <begin position="747"/>
        <end position="769"/>
    </location>
</feature>
<feature type="compositionally biased region" description="Basic and acidic residues" evidence="14">
    <location>
        <begin position="987"/>
        <end position="1007"/>
    </location>
</feature>
<keyword evidence="6" id="KW-0963">Cytoplasm</keyword>
<comment type="subcellular location">
    <subcellularLocation>
        <location evidence="2">Cytoplasm</location>
    </subcellularLocation>
    <subcellularLocation>
        <location evidence="1">Nucleus</location>
    </subcellularLocation>
</comment>
<dbReference type="STRING" id="240159.A0A4U5V4E1"/>
<dbReference type="EMBL" id="CM014091">
    <property type="protein sequence ID" value="TKS82378.1"/>
    <property type="molecule type" value="Genomic_DNA"/>
</dbReference>
<evidence type="ECO:0000256" key="11">
    <source>
        <dbReference type="ARBA" id="ARBA00023161"/>
    </source>
</evidence>
<comment type="similarity">
    <text evidence="4">Belongs to the CASC3 family.</text>
</comment>
<evidence type="ECO:0000256" key="8">
    <source>
        <dbReference type="ARBA" id="ARBA00022816"/>
    </source>
</evidence>
<feature type="region of interest" description="Disordered" evidence="14">
    <location>
        <begin position="236"/>
        <end position="255"/>
    </location>
</feature>
<feature type="region of interest" description="Disordered" evidence="14">
    <location>
        <begin position="291"/>
        <end position="350"/>
    </location>
</feature>
<keyword evidence="13" id="KW-0539">Nucleus</keyword>
<feature type="compositionally biased region" description="Polar residues" evidence="14">
    <location>
        <begin position="891"/>
        <end position="904"/>
    </location>
</feature>
<feature type="compositionally biased region" description="Basic and acidic residues" evidence="14">
    <location>
        <begin position="789"/>
        <end position="815"/>
    </location>
</feature>
<proteinExistence type="inferred from homology"/>
<keyword evidence="16" id="KW-0675">Receptor</keyword>
<dbReference type="GO" id="GO:0005737">
    <property type="term" value="C:cytoplasm"/>
    <property type="evidence" value="ECO:0007669"/>
    <property type="project" value="UniProtKB-SubCell"/>
</dbReference>
<evidence type="ECO:0000256" key="14">
    <source>
        <dbReference type="SAM" id="MobiDB-lite"/>
    </source>
</evidence>
<dbReference type="PROSITE" id="PS51257">
    <property type="entry name" value="PROKAR_LIPOPROTEIN"/>
    <property type="match status" value="1"/>
</dbReference>
<feature type="compositionally biased region" description="Polar residues" evidence="14">
    <location>
        <begin position="298"/>
        <end position="311"/>
    </location>
</feature>
<dbReference type="GO" id="GO:0003712">
    <property type="term" value="F:transcription coregulator activity"/>
    <property type="evidence" value="ECO:0007669"/>
    <property type="project" value="TreeGrafter"/>
</dbReference>
<dbReference type="InterPro" id="IPR029199">
    <property type="entry name" value="THRAP3_BCLAF1"/>
</dbReference>
<feature type="domain" description="Btz" evidence="15">
    <location>
        <begin position="908"/>
        <end position="996"/>
    </location>
</feature>
<feature type="compositionally biased region" description="Low complexity" evidence="14">
    <location>
        <begin position="329"/>
        <end position="341"/>
    </location>
</feature>
<dbReference type="Pfam" id="PF15440">
    <property type="entry name" value="THRAP3_BCLAF1"/>
    <property type="match status" value="1"/>
</dbReference>
<name>A0A4U5V4E1_COLLU</name>
<dbReference type="GO" id="GO:0003677">
    <property type="term" value="F:DNA binding"/>
    <property type="evidence" value="ECO:0007669"/>
    <property type="project" value="TreeGrafter"/>
</dbReference>
<dbReference type="InterPro" id="IPR018545">
    <property type="entry name" value="Btz_dom"/>
</dbReference>
<keyword evidence="7" id="KW-0507">mRNA processing</keyword>
<evidence type="ECO:0000256" key="12">
    <source>
        <dbReference type="ARBA" id="ARBA00023187"/>
    </source>
</evidence>
<feature type="compositionally biased region" description="Low complexity" evidence="14">
    <location>
        <begin position="828"/>
        <end position="838"/>
    </location>
</feature>
<keyword evidence="5" id="KW-0813">Transport</keyword>
<evidence type="ECO:0000256" key="5">
    <source>
        <dbReference type="ARBA" id="ARBA00022448"/>
    </source>
</evidence>
<evidence type="ECO:0000313" key="16">
    <source>
        <dbReference type="EMBL" id="TKS82378.1"/>
    </source>
</evidence>
<dbReference type="GO" id="GO:0051028">
    <property type="term" value="P:mRNA transport"/>
    <property type="evidence" value="ECO:0007669"/>
    <property type="project" value="UniProtKB-KW"/>
</dbReference>
<protein>
    <submittedName>
        <fullName evidence="16">Thyroid hormone receptor-associated protein 3</fullName>
    </submittedName>
</protein>
<keyword evidence="10" id="KW-0694">RNA-binding</keyword>
<keyword evidence="11" id="KW-0866">Nonsense-mediated mRNA decay</keyword>
<feature type="compositionally biased region" description="Basic residues" evidence="14">
    <location>
        <begin position="816"/>
        <end position="827"/>
    </location>
</feature>
<sequence>MGDSQLKDAEGTTVDKNHSTETNVSVVAVASCALAYHPKSLSILLGPLSLRRRLIIFKLAANVKTTERRYTARKCTCVSVSLKCSSFSPRMRTTLRVDQLDFTALRKAVKMTRDQILVLSGKGKEEEVPGSKTAQKAGHYGKYAQEEQGETPNHTALPECDATTLNHHADHLRWASCSDVQSHKICLEVSEPLQVQVSVKILLHVSLQKSIQIPIQEATLRVSVTVKISFSASQPGEEISKGIPEQPQALLPTNQNSKDVKEELLASKEVQRGGGEDGEPVELVGVLAEEAKEGSGSGKTEGNWQSLTDCSRSPKRTSPLASSAVIVGQNSQTTNQSSPSPKITNDTSNGAPFWKKVCSSSSTKKPSHEGLNPMLSSFDFFSNEEYLDGDKTAISIAFGKFLEEQNKKAKSWENGKKTAANDVDTEQERVNGKSSATISDSVSRKYKEDIDEVSLNSFLKTSPFLSADGEEEEEMIIKPHSKSLHKDCHNGDESSKPKTKVTYSARELFEECFEKWQNAAYSQVANSDLDTTAEDMYLSRKQDKAAAIAAALAKRELAGKFEELSPEMGGKAKKMAKSPSIPSTPPPPPPLPLPRRNSDREMFMIMNEDSPFMSSRKQEAKLNVRMDFLGDSLISSSEILAEERQLSQDLVQSSKKDQEFRSIFQHVQNAQLKRCPSELFAQHIVTIVHHIKAQHFPSSGMTLNERFTMYQRRAAEKEMMKPRKSPEIHRRIDVSPRAFKKHSQLFEAMKSSEDGSYKDGGEKMKGDPMDLRLDIERRKKYSTHPSDYNQDRGRDVGDSPDSSRERSVEKFSKCHEKSKKNKKKRSRSSSSSSSSSSKSQKEDVPHGKSDPKDKGFDKARLGQKESSGSVERGKPRGGFQVRIRGRGWNRGNYQGNCSQSTNMPNMAAHPKNEDWDPEYTPKSRKYYLHDDRDGETEFKWVDHRGRGRGNFSRGRARFIIRKATGGPNAVSQNWAHDKFQVNGEQGGKQEELTEQDHKGGKMDGEHT</sequence>
<feature type="region of interest" description="Disordered" evidence="14">
    <location>
        <begin position="410"/>
        <end position="436"/>
    </location>
</feature>
<comment type="similarity">
    <text evidence="3">Belongs to the BCLAF1/THRAP3 family.</text>
</comment>
<evidence type="ECO:0000259" key="15">
    <source>
        <dbReference type="Pfam" id="PF09405"/>
    </source>
</evidence>
<evidence type="ECO:0000256" key="3">
    <source>
        <dbReference type="ARBA" id="ARBA00006481"/>
    </source>
</evidence>
<feature type="compositionally biased region" description="Basic and acidic residues" evidence="14">
    <location>
        <begin position="750"/>
        <end position="769"/>
    </location>
</feature>
<gene>
    <name evidence="16" type="ORF">D9C73_016487</name>
</gene>
<feature type="region of interest" description="Disordered" evidence="14">
    <location>
        <begin position="564"/>
        <end position="596"/>
    </location>
</feature>
<feature type="region of interest" description="Disordered" evidence="14">
    <location>
        <begin position="979"/>
        <end position="1007"/>
    </location>
</feature>
<dbReference type="GO" id="GO:0003729">
    <property type="term" value="F:mRNA binding"/>
    <property type="evidence" value="ECO:0007669"/>
    <property type="project" value="InterPro"/>
</dbReference>
<keyword evidence="17" id="KW-1185">Reference proteome</keyword>
<dbReference type="Proteomes" id="UP000298787">
    <property type="component" value="Chromosome 14"/>
</dbReference>
<dbReference type="PANTHER" id="PTHR15268">
    <property type="entry name" value="THRAP3/BCLAF1"/>
    <property type="match status" value="1"/>
</dbReference>
<dbReference type="GO" id="GO:0008380">
    <property type="term" value="P:RNA splicing"/>
    <property type="evidence" value="ECO:0007669"/>
    <property type="project" value="UniProtKB-KW"/>
</dbReference>
<keyword evidence="12" id="KW-0508">mRNA splicing</keyword>
<accession>A0A4U5V4E1</accession>
<dbReference type="GO" id="GO:0006397">
    <property type="term" value="P:mRNA processing"/>
    <property type="evidence" value="ECO:0007669"/>
    <property type="project" value="UniProtKB-KW"/>
</dbReference>
<dbReference type="GO" id="GO:0006417">
    <property type="term" value="P:regulation of translation"/>
    <property type="evidence" value="ECO:0007669"/>
    <property type="project" value="UniProtKB-KW"/>
</dbReference>